<dbReference type="KEGG" id="vaq:FIV01_04480"/>
<gene>
    <name evidence="1" type="ORF">FIV01_04480</name>
</gene>
<protein>
    <submittedName>
        <fullName evidence="1">Uncharacterized protein</fullName>
    </submittedName>
</protein>
<accession>A0A5P9CH71</accession>
<reference evidence="1 2" key="1">
    <citation type="submission" date="2019-10" db="EMBL/GenBank/DDBJ databases">
        <title>Complete genome sequence of Vibrio sp. strain THAF100, isolated from non-filtered water from the water column of tank 6 of a marine aquarium containing stony-coral fragments. Water maintained at 26 degree C.</title>
        <authorList>
            <person name="Ruckert C."/>
            <person name="Franco A."/>
            <person name="Kalinowski J."/>
            <person name="Glaeser S."/>
        </authorList>
    </citation>
    <scope>NUCLEOTIDE SEQUENCE [LARGE SCALE GENOMIC DNA]</scope>
    <source>
        <strain evidence="1 2">THAF100</strain>
    </source>
</reference>
<dbReference type="Proteomes" id="UP000326936">
    <property type="component" value="Chromosome"/>
</dbReference>
<evidence type="ECO:0000313" key="2">
    <source>
        <dbReference type="Proteomes" id="UP000326936"/>
    </source>
</evidence>
<organism evidence="1 2">
    <name type="scientific">Vibrio aquimaris</name>
    <dbReference type="NCBI Taxonomy" id="2587862"/>
    <lineage>
        <taxon>Bacteria</taxon>
        <taxon>Pseudomonadati</taxon>
        <taxon>Pseudomonadota</taxon>
        <taxon>Gammaproteobacteria</taxon>
        <taxon>Vibrionales</taxon>
        <taxon>Vibrionaceae</taxon>
        <taxon>Vibrio</taxon>
    </lineage>
</organism>
<evidence type="ECO:0000313" key="1">
    <source>
        <dbReference type="EMBL" id="QFT25678.1"/>
    </source>
</evidence>
<dbReference type="EMBL" id="CP045350">
    <property type="protein sequence ID" value="QFT25678.1"/>
    <property type="molecule type" value="Genomic_DNA"/>
</dbReference>
<dbReference type="OrthoDB" id="305758at2"/>
<dbReference type="AlphaFoldDB" id="A0A5P9CH71"/>
<proteinExistence type="predicted"/>
<dbReference type="RefSeq" id="WP_152429918.1">
    <property type="nucleotide sequence ID" value="NZ_CBCSDK010000003.1"/>
</dbReference>
<name>A0A5P9CH71_9VIBR</name>
<keyword evidence="2" id="KW-1185">Reference proteome</keyword>
<sequence>MNTFVNIGHSTPSTLAGRSHVIENQTDKIEVKSVTANCDGGKTSLEGIPSLTKVSKGKDNFKCKVASSEEAHNLELRSNAAATKRSDNTYKFRRNNTTFIDSPIPGKLYSLDDLLTEGIYMPKVSNWNEIPCCKKSDAYEALLFRNRVLSKKINDRQDIYRIIRGHVNPEFTPFYDEATNRVLLVKFDSKLQGLGITAGTIYDWKGGKLGNIILRKDCLWSTQSNQELSHNIISKDDAASFLNFGREPSGDKGEVEAKTAKWIESIAQKNTLFSQGDLAFKIYPSERNYTEIALKSKLSHMVDSRNLYFDKYGNFDEKSWKKFIKNNGISILGTKKEPVRRMLKDLYFNSQSFRRMFNQNINQHQKLEIIFPASDTYHSPNIHENAPKSRQVYLQETPAVNELGMHNSLAHELTHAFARLDDYPRYYRFLLTPQERESFKVAFPGPVELINHKIAEELASNGIGIAYKLHPYGSASRVYKRFS</sequence>